<comment type="caution">
    <text evidence="2">The sequence shown here is derived from an EMBL/GenBank/DDBJ whole genome shotgun (WGS) entry which is preliminary data.</text>
</comment>
<dbReference type="SUPFAM" id="SSF69118">
    <property type="entry name" value="AhpD-like"/>
    <property type="match status" value="2"/>
</dbReference>
<dbReference type="Proteomes" id="UP001205890">
    <property type="component" value="Unassembled WGS sequence"/>
</dbReference>
<proteinExistence type="predicted"/>
<protein>
    <submittedName>
        <fullName evidence="2">Carboxymuconolactone decarboxylase family protein</fullName>
    </submittedName>
</protein>
<reference evidence="2 3" key="1">
    <citation type="submission" date="2022-07" db="EMBL/GenBank/DDBJ databases">
        <authorList>
            <person name="Li W.-J."/>
            <person name="Deng Q.-Q."/>
        </authorList>
    </citation>
    <scope>NUCLEOTIDE SEQUENCE [LARGE SCALE GENOMIC DNA]</scope>
    <source>
        <strain evidence="2 3">SYSU M60028</strain>
    </source>
</reference>
<evidence type="ECO:0000259" key="1">
    <source>
        <dbReference type="Pfam" id="PF02627"/>
    </source>
</evidence>
<dbReference type="Gene3D" id="1.20.1290.10">
    <property type="entry name" value="AhpD-like"/>
    <property type="match status" value="2"/>
</dbReference>
<dbReference type="EMBL" id="JANCLU010000004">
    <property type="protein sequence ID" value="MCP8937919.1"/>
    <property type="molecule type" value="Genomic_DNA"/>
</dbReference>
<gene>
    <name evidence="2" type="ORF">NK718_05280</name>
</gene>
<name>A0ABT1L8V7_9HYPH</name>
<evidence type="ECO:0000313" key="2">
    <source>
        <dbReference type="EMBL" id="MCP8937919.1"/>
    </source>
</evidence>
<dbReference type="InterPro" id="IPR029032">
    <property type="entry name" value="AhpD-like"/>
</dbReference>
<accession>A0ABT1L8V7</accession>
<dbReference type="RefSeq" id="WP_254739329.1">
    <property type="nucleotide sequence ID" value="NZ_JANCLU010000004.1"/>
</dbReference>
<keyword evidence="3" id="KW-1185">Reference proteome</keyword>
<feature type="domain" description="Carboxymuconolactone decarboxylase-like" evidence="1">
    <location>
        <begin position="145"/>
        <end position="212"/>
    </location>
</feature>
<sequence length="245" mass="26239">MALDAKGLSDWTERLAPLPVDLRLLASASGAEPARSGALSAKLNALLAIVAAVLLPPREDDATARTLSAAAEAGATSEEIAVVVRIVCSAVGKSLIAEMTMLRNEARGAGVAAEADIALPPATRANLRRRRQWDEDWDALALLPPDWSRALIQNEEAIRLGGVMPGRTSELFHIAALSCARPQDEAAIRGHMGRALELGATVQEISEVLRFCARERLRRCAARLDRMAAPPKAGLRARKPRAKRP</sequence>
<organism evidence="2 3">
    <name type="scientific">Alsobacter ponti</name>
    <dbReference type="NCBI Taxonomy" id="2962936"/>
    <lineage>
        <taxon>Bacteria</taxon>
        <taxon>Pseudomonadati</taxon>
        <taxon>Pseudomonadota</taxon>
        <taxon>Alphaproteobacteria</taxon>
        <taxon>Hyphomicrobiales</taxon>
        <taxon>Alsobacteraceae</taxon>
        <taxon>Alsobacter</taxon>
    </lineage>
</organism>
<dbReference type="Pfam" id="PF02627">
    <property type="entry name" value="CMD"/>
    <property type="match status" value="1"/>
</dbReference>
<dbReference type="InterPro" id="IPR003779">
    <property type="entry name" value="CMD-like"/>
</dbReference>
<evidence type="ECO:0000313" key="3">
    <source>
        <dbReference type="Proteomes" id="UP001205890"/>
    </source>
</evidence>